<protein>
    <submittedName>
        <fullName evidence="1">Uncharacterized protein</fullName>
    </submittedName>
</protein>
<dbReference type="AlphaFoldDB" id="A0A8J2KVD4"/>
<sequence>MITVMNVVIWTLAVLLG</sequence>
<gene>
    <name evidence="1" type="ORF">AFUS01_LOCUS30892</name>
</gene>
<evidence type="ECO:0000313" key="2">
    <source>
        <dbReference type="Proteomes" id="UP000708208"/>
    </source>
</evidence>
<organism evidence="1 2">
    <name type="scientific">Allacma fusca</name>
    <dbReference type="NCBI Taxonomy" id="39272"/>
    <lineage>
        <taxon>Eukaryota</taxon>
        <taxon>Metazoa</taxon>
        <taxon>Ecdysozoa</taxon>
        <taxon>Arthropoda</taxon>
        <taxon>Hexapoda</taxon>
        <taxon>Collembola</taxon>
        <taxon>Symphypleona</taxon>
        <taxon>Sminthuridae</taxon>
        <taxon>Allacma</taxon>
    </lineage>
</organism>
<feature type="non-terminal residue" evidence="1">
    <location>
        <position position="17"/>
    </location>
</feature>
<comment type="caution">
    <text evidence="1">The sequence shown here is derived from an EMBL/GenBank/DDBJ whole genome shotgun (WGS) entry which is preliminary data.</text>
</comment>
<dbReference type="EMBL" id="CAJVCH010480420">
    <property type="protein sequence ID" value="CAG7820502.1"/>
    <property type="molecule type" value="Genomic_DNA"/>
</dbReference>
<dbReference type="Proteomes" id="UP000708208">
    <property type="component" value="Unassembled WGS sequence"/>
</dbReference>
<reference evidence="1" key="1">
    <citation type="submission" date="2021-06" db="EMBL/GenBank/DDBJ databases">
        <authorList>
            <person name="Hodson N. C."/>
            <person name="Mongue J. A."/>
            <person name="Jaron S. K."/>
        </authorList>
    </citation>
    <scope>NUCLEOTIDE SEQUENCE</scope>
</reference>
<name>A0A8J2KVD4_9HEXA</name>
<proteinExistence type="predicted"/>
<evidence type="ECO:0000313" key="1">
    <source>
        <dbReference type="EMBL" id="CAG7820502.1"/>
    </source>
</evidence>
<keyword evidence="2" id="KW-1185">Reference proteome</keyword>
<accession>A0A8J2KVD4</accession>